<organism evidence="1">
    <name type="scientific">marine sediment metagenome</name>
    <dbReference type="NCBI Taxonomy" id="412755"/>
    <lineage>
        <taxon>unclassified sequences</taxon>
        <taxon>metagenomes</taxon>
        <taxon>ecological metagenomes</taxon>
    </lineage>
</organism>
<sequence length="41" mass="5085">MSNYYFNRLKWLVGEPTKTHRFFNTREDTFACGCQRYYIAR</sequence>
<reference evidence="1" key="1">
    <citation type="journal article" date="2015" name="Nature">
        <title>Complex archaea that bridge the gap between prokaryotes and eukaryotes.</title>
        <authorList>
            <person name="Spang A."/>
            <person name="Saw J.H."/>
            <person name="Jorgensen S.L."/>
            <person name="Zaremba-Niedzwiedzka K."/>
            <person name="Martijn J."/>
            <person name="Lind A.E."/>
            <person name="van Eijk R."/>
            <person name="Schleper C."/>
            <person name="Guy L."/>
            <person name="Ettema T.J."/>
        </authorList>
    </citation>
    <scope>NUCLEOTIDE SEQUENCE</scope>
</reference>
<gene>
    <name evidence="1" type="ORF">LCGC14_2806290</name>
</gene>
<proteinExistence type="predicted"/>
<comment type="caution">
    <text evidence="1">The sequence shown here is derived from an EMBL/GenBank/DDBJ whole genome shotgun (WGS) entry which is preliminary data.</text>
</comment>
<dbReference type="AlphaFoldDB" id="A0A0F9BCJ3"/>
<protein>
    <submittedName>
        <fullName evidence="1">Uncharacterized protein</fullName>
    </submittedName>
</protein>
<feature type="non-terminal residue" evidence="1">
    <location>
        <position position="41"/>
    </location>
</feature>
<evidence type="ECO:0000313" key="1">
    <source>
        <dbReference type="EMBL" id="KKK82146.1"/>
    </source>
</evidence>
<name>A0A0F9BCJ3_9ZZZZ</name>
<accession>A0A0F9BCJ3</accession>
<dbReference type="EMBL" id="LAZR01052803">
    <property type="protein sequence ID" value="KKK82146.1"/>
    <property type="molecule type" value="Genomic_DNA"/>
</dbReference>